<dbReference type="OrthoDB" id="593427at2"/>
<keyword evidence="9 14" id="KW-0798">TonB box</keyword>
<comment type="similarity">
    <text evidence="12 14">Belongs to the TonB-dependent receptor family.</text>
</comment>
<evidence type="ECO:0000256" key="13">
    <source>
        <dbReference type="PROSITE-ProRule" id="PRU10144"/>
    </source>
</evidence>
<name>A0A2G4YLL2_9PROT</name>
<evidence type="ECO:0000256" key="8">
    <source>
        <dbReference type="ARBA" id="ARBA00023065"/>
    </source>
</evidence>
<evidence type="ECO:0000256" key="12">
    <source>
        <dbReference type="PROSITE-ProRule" id="PRU01360"/>
    </source>
</evidence>
<dbReference type="InterPro" id="IPR000531">
    <property type="entry name" value="Beta-barrel_TonB"/>
</dbReference>
<dbReference type="InParanoid" id="A0A2G4YLL2"/>
<dbReference type="Gene3D" id="2.40.170.20">
    <property type="entry name" value="TonB-dependent receptor, beta-barrel domain"/>
    <property type="match status" value="1"/>
</dbReference>
<keyword evidence="10 12" id="KW-0472">Membrane</keyword>
<dbReference type="InterPro" id="IPR012910">
    <property type="entry name" value="Plug_dom"/>
</dbReference>
<proteinExistence type="inferred from homology"/>
<evidence type="ECO:0000256" key="5">
    <source>
        <dbReference type="ARBA" id="ARBA00022692"/>
    </source>
</evidence>
<evidence type="ECO:0000256" key="14">
    <source>
        <dbReference type="RuleBase" id="RU003357"/>
    </source>
</evidence>
<dbReference type="InterPro" id="IPR036942">
    <property type="entry name" value="Beta-barrel_TonB_sf"/>
</dbReference>
<protein>
    <submittedName>
        <fullName evidence="17">TonB-dependent receptor</fullName>
    </submittedName>
</protein>
<accession>A0A2G4YLL2</accession>
<feature type="domain" description="TonB-dependent receptor plug" evidence="16">
    <location>
        <begin position="106"/>
        <end position="199"/>
    </location>
</feature>
<evidence type="ECO:0000256" key="6">
    <source>
        <dbReference type="ARBA" id="ARBA00022729"/>
    </source>
</evidence>
<keyword evidence="2 12" id="KW-0813">Transport</keyword>
<keyword evidence="11 12" id="KW-0998">Cell outer membrane</keyword>
<dbReference type="PROSITE" id="PS52016">
    <property type="entry name" value="TONB_DEPENDENT_REC_3"/>
    <property type="match status" value="1"/>
</dbReference>
<sequence>MTYPYSRQPEWGDGMRTIPCVHNFLWIFKMTNTPDYNSANGAGVAFLKSLLCSAAFVGAALFIATDARSEDADMGAYDDVALEEVVVTGKPVAYANNATDNVMLEQKAPSASVLSLIDNLPGIFIAEGGTFGSDDWSTTISIRGFNVGLQEQQIGMTIDGLPNGNSNYGGGSKANRYTDSENIARVDVSQGTSDISSPSHEALGGTINFVTNNPNDEAGATAAVSLGNNNAQRYFFRYDTGEILENTHAYISYSRTDNDAWIGNAGFANRDHIAAKFVTELEEWTLTGRFSWDNAHEDNFQRISLGQFEENPHWDRLTDTLTGIPYVDQAFRESWSTLRTNYFIYLRASYGGDKLTADITPYFHIQKGRGDWAPQYVALIADGSSTKPSGVRDLHTGAGTVYGGSLAGGYSFVDAAGTPLAPTDGCTARLTFPYGGGGAGDNPACYEAGANPASSYRHTHYNKQRLGLTANAEYEFAESNTLKAGLWWERADRDESRDWHKIIDPRTSHKFEEAAYWRQYDRNFVTSTFMLYAEDTIRLDDLTVRGGVRKYFVDIDRKDNFGIQNDFSKNSNSDILFSAGALYNVTEDLEVFAGFAQNFAAIKDGVVEGSAGTANSTSNAAALAAIEAIKPETADNFDVGFRYSNDWLRANLTGYYIKFNNRITSIATGDSVGGIDYGGEVESIYLNVGGVKSVGAEASLSADVSDNWNIFSSVTVNDSEYTDSTGSIVKGNKVALASEFMMVGTLSYHNDKGVRAGVSAKHVGKRWGDLSNTDRLPSYTLVDLWAGYTLEMNGMTNIDLGLNVNNLADKRYLGGGTPGGYFIGTGRQVMATIKVGF</sequence>
<comment type="subcellular location">
    <subcellularLocation>
        <location evidence="1 12">Cell outer membrane</location>
        <topology evidence="1 12">Multi-pass membrane protein</topology>
    </subcellularLocation>
</comment>
<evidence type="ECO:0000256" key="4">
    <source>
        <dbReference type="ARBA" id="ARBA00022496"/>
    </source>
</evidence>
<evidence type="ECO:0000313" key="17">
    <source>
        <dbReference type="EMBL" id="PHZ83215.1"/>
    </source>
</evidence>
<keyword evidence="5 12" id="KW-0812">Transmembrane</keyword>
<dbReference type="Pfam" id="PF00593">
    <property type="entry name" value="TonB_dep_Rec_b-barrel"/>
    <property type="match status" value="1"/>
</dbReference>
<evidence type="ECO:0000259" key="16">
    <source>
        <dbReference type="Pfam" id="PF07715"/>
    </source>
</evidence>
<dbReference type="GO" id="GO:0015344">
    <property type="term" value="F:siderophore uptake transmembrane transporter activity"/>
    <property type="evidence" value="ECO:0007669"/>
    <property type="project" value="TreeGrafter"/>
</dbReference>
<feature type="short sequence motif" description="TonB C-terminal box" evidence="13">
    <location>
        <begin position="820"/>
        <end position="837"/>
    </location>
</feature>
<evidence type="ECO:0000256" key="7">
    <source>
        <dbReference type="ARBA" id="ARBA00023004"/>
    </source>
</evidence>
<feature type="domain" description="TonB-dependent receptor-like beta-barrel" evidence="15">
    <location>
        <begin position="426"/>
        <end position="807"/>
    </location>
</feature>
<evidence type="ECO:0000259" key="15">
    <source>
        <dbReference type="Pfam" id="PF00593"/>
    </source>
</evidence>
<dbReference type="InterPro" id="IPR039426">
    <property type="entry name" value="TonB-dep_rcpt-like"/>
</dbReference>
<keyword evidence="4" id="KW-0410">Iron transport</keyword>
<evidence type="ECO:0000256" key="9">
    <source>
        <dbReference type="ARBA" id="ARBA00023077"/>
    </source>
</evidence>
<gene>
    <name evidence="17" type="ORF">CRD36_16695</name>
</gene>
<keyword evidence="6" id="KW-0732">Signal</keyword>
<evidence type="ECO:0000256" key="2">
    <source>
        <dbReference type="ARBA" id="ARBA00022448"/>
    </source>
</evidence>
<keyword evidence="3 12" id="KW-1134">Transmembrane beta strand</keyword>
<dbReference type="AlphaFoldDB" id="A0A2G4YLL2"/>
<dbReference type="PANTHER" id="PTHR32552">
    <property type="entry name" value="FERRICHROME IRON RECEPTOR-RELATED"/>
    <property type="match status" value="1"/>
</dbReference>
<evidence type="ECO:0000313" key="18">
    <source>
        <dbReference type="Proteomes" id="UP000229730"/>
    </source>
</evidence>
<keyword evidence="17" id="KW-0675">Receptor</keyword>
<organism evidence="17 18">
    <name type="scientific">Paremcibacter congregatus</name>
    <dbReference type="NCBI Taxonomy" id="2043170"/>
    <lineage>
        <taxon>Bacteria</taxon>
        <taxon>Pseudomonadati</taxon>
        <taxon>Pseudomonadota</taxon>
        <taxon>Alphaproteobacteria</taxon>
        <taxon>Emcibacterales</taxon>
        <taxon>Emcibacteraceae</taxon>
        <taxon>Paremcibacter</taxon>
    </lineage>
</organism>
<keyword evidence="18" id="KW-1185">Reference proteome</keyword>
<dbReference type="GO" id="GO:0009279">
    <property type="term" value="C:cell outer membrane"/>
    <property type="evidence" value="ECO:0007669"/>
    <property type="project" value="UniProtKB-SubCell"/>
</dbReference>
<dbReference type="Pfam" id="PF07715">
    <property type="entry name" value="Plug"/>
    <property type="match status" value="1"/>
</dbReference>
<dbReference type="Proteomes" id="UP000229730">
    <property type="component" value="Unassembled WGS sequence"/>
</dbReference>
<evidence type="ECO:0000256" key="11">
    <source>
        <dbReference type="ARBA" id="ARBA00023237"/>
    </source>
</evidence>
<dbReference type="PROSITE" id="PS01156">
    <property type="entry name" value="TONB_DEPENDENT_REC_2"/>
    <property type="match status" value="1"/>
</dbReference>
<dbReference type="Gene3D" id="2.170.130.10">
    <property type="entry name" value="TonB-dependent receptor, plug domain"/>
    <property type="match status" value="1"/>
</dbReference>
<dbReference type="InterPro" id="IPR010917">
    <property type="entry name" value="TonB_rcpt_CS"/>
</dbReference>
<dbReference type="InterPro" id="IPR037066">
    <property type="entry name" value="Plug_dom_sf"/>
</dbReference>
<comment type="caution">
    <text evidence="17">The sequence shown here is derived from an EMBL/GenBank/DDBJ whole genome shotgun (WGS) entry which is preliminary data.</text>
</comment>
<keyword evidence="8" id="KW-0406">Ion transport</keyword>
<dbReference type="EMBL" id="PDEM01000033">
    <property type="protein sequence ID" value="PHZ83215.1"/>
    <property type="molecule type" value="Genomic_DNA"/>
</dbReference>
<evidence type="ECO:0000256" key="10">
    <source>
        <dbReference type="ARBA" id="ARBA00023136"/>
    </source>
</evidence>
<evidence type="ECO:0000256" key="1">
    <source>
        <dbReference type="ARBA" id="ARBA00004571"/>
    </source>
</evidence>
<keyword evidence="7" id="KW-0408">Iron</keyword>
<evidence type="ECO:0000256" key="3">
    <source>
        <dbReference type="ARBA" id="ARBA00022452"/>
    </source>
</evidence>
<dbReference type="SUPFAM" id="SSF56935">
    <property type="entry name" value="Porins"/>
    <property type="match status" value="1"/>
</dbReference>
<dbReference type="CDD" id="cd01347">
    <property type="entry name" value="ligand_gated_channel"/>
    <property type="match status" value="1"/>
</dbReference>
<reference evidence="17 18" key="1">
    <citation type="submission" date="2017-10" db="EMBL/GenBank/DDBJ databases">
        <title>Frigbacter circumglobatus gen. nov. sp. nov., isolated from sediment cultured in situ.</title>
        <authorList>
            <person name="Zhao Z."/>
        </authorList>
    </citation>
    <scope>NUCLEOTIDE SEQUENCE [LARGE SCALE GENOMIC DNA]</scope>
    <source>
        <strain evidence="17 18">ZYL</strain>
    </source>
</reference>
<dbReference type="PANTHER" id="PTHR32552:SF89">
    <property type="entry name" value="CATECHOLATE SIDEROPHORE RECEPTOR FIU"/>
    <property type="match status" value="1"/>
</dbReference>